<sequence length="484" mass="54289">MASVAMAKNGLAARSPSPIVDRSKAPVNAFYNPTSGSPTIPNGYGHIRPGSTGKQEAAYYRAKLAAYEASAEGDLSRIEHGRVLELERQLSSMMSSAAVKYRKIAELDDSLALQTTLLEEAEARAADSSKRAEMMEESHEKVVREHSSLSERAIALEAAVRDHADQLLMHKSALEQKEAEHAHLESEVEELSHSLDQDVRALEQTRAALEAASSRSDEVDAQQQRTWEQLKQMESDFVDLHGELEARTSEVEALRRRLVETENSWARSREEADAFRVLTTGSIGELLDSHRRLKADEDRMMWGHAEKIHVLDEETISLRVMLKESLQPVAGSNTAFSAQPKKLYHIISNLEDKIKLHEDNDGVNGDGSVIRDGPTRGGGVVLKARNWKDPKEKSEPEKLADMMHNLLEISPTPSAPASLRNILQKYIKILHLWTHGFHKLLESLCRSSWYSVLTFENLQMFLTTPVPSIMMLTYSRRRPWTAIT</sequence>
<keyword evidence="1" id="KW-0175">Coiled coil</keyword>
<dbReference type="Proteomes" id="UP000076761">
    <property type="component" value="Unassembled WGS sequence"/>
</dbReference>
<evidence type="ECO:0000313" key="3">
    <source>
        <dbReference type="Proteomes" id="UP000076761"/>
    </source>
</evidence>
<protein>
    <submittedName>
        <fullName evidence="2">Uncharacterized protein</fullName>
    </submittedName>
</protein>
<dbReference type="AlphaFoldDB" id="A0A165V6I9"/>
<gene>
    <name evidence="2" type="ORF">NEOLEDRAFT_1174950</name>
</gene>
<dbReference type="OrthoDB" id="45365at2759"/>
<keyword evidence="3" id="KW-1185">Reference proteome</keyword>
<reference evidence="2 3" key="1">
    <citation type="journal article" date="2016" name="Mol. Biol. Evol.">
        <title>Comparative Genomics of Early-Diverging Mushroom-Forming Fungi Provides Insights into the Origins of Lignocellulose Decay Capabilities.</title>
        <authorList>
            <person name="Nagy L.G."/>
            <person name="Riley R."/>
            <person name="Tritt A."/>
            <person name="Adam C."/>
            <person name="Daum C."/>
            <person name="Floudas D."/>
            <person name="Sun H."/>
            <person name="Yadav J.S."/>
            <person name="Pangilinan J."/>
            <person name="Larsson K.H."/>
            <person name="Matsuura K."/>
            <person name="Barry K."/>
            <person name="Labutti K."/>
            <person name="Kuo R."/>
            <person name="Ohm R.A."/>
            <person name="Bhattacharya S.S."/>
            <person name="Shirouzu T."/>
            <person name="Yoshinaga Y."/>
            <person name="Martin F.M."/>
            <person name="Grigoriev I.V."/>
            <person name="Hibbett D.S."/>
        </authorList>
    </citation>
    <scope>NUCLEOTIDE SEQUENCE [LARGE SCALE GENOMIC DNA]</scope>
    <source>
        <strain evidence="2 3">HHB14362 ss-1</strain>
    </source>
</reference>
<dbReference type="EMBL" id="KV425554">
    <property type="protein sequence ID" value="KZT29228.1"/>
    <property type="molecule type" value="Genomic_DNA"/>
</dbReference>
<dbReference type="InParanoid" id="A0A165V6I9"/>
<dbReference type="STRING" id="1314782.A0A165V6I9"/>
<organism evidence="2 3">
    <name type="scientific">Neolentinus lepideus HHB14362 ss-1</name>
    <dbReference type="NCBI Taxonomy" id="1314782"/>
    <lineage>
        <taxon>Eukaryota</taxon>
        <taxon>Fungi</taxon>
        <taxon>Dikarya</taxon>
        <taxon>Basidiomycota</taxon>
        <taxon>Agaricomycotina</taxon>
        <taxon>Agaricomycetes</taxon>
        <taxon>Gloeophyllales</taxon>
        <taxon>Gloeophyllaceae</taxon>
        <taxon>Neolentinus</taxon>
    </lineage>
</organism>
<evidence type="ECO:0000256" key="1">
    <source>
        <dbReference type="SAM" id="Coils"/>
    </source>
</evidence>
<evidence type="ECO:0000313" key="2">
    <source>
        <dbReference type="EMBL" id="KZT29228.1"/>
    </source>
</evidence>
<feature type="coiled-coil region" evidence="1">
    <location>
        <begin position="167"/>
        <end position="264"/>
    </location>
</feature>
<name>A0A165V6I9_9AGAM</name>
<proteinExistence type="predicted"/>
<accession>A0A165V6I9</accession>
<feature type="coiled-coil region" evidence="1">
    <location>
        <begin position="104"/>
        <end position="138"/>
    </location>
</feature>